<feature type="signal peptide" evidence="1">
    <location>
        <begin position="1"/>
        <end position="24"/>
    </location>
</feature>
<sequence>MKKTNIFIVSFCFAALTVASVSFATFEGGRVSLGIAAIQNALTGVFAEIAQTNTFTKDQLINDSEALAGGTYSGMRLQTSERASFCLGPSDGQTNEFCISGGALFQIHGAGGSLYDGVVTGNQIIEAQPQLSRVWLGRTSSVVIAGGGGVPDLNVGIGGSTKATATLEIDTTNDWIKILPISAPAATECDDATEKGRIYYDSGTNKVRYCNGTAWTDL</sequence>
<proteinExistence type="predicted"/>
<evidence type="ECO:0000256" key="1">
    <source>
        <dbReference type="SAM" id="SignalP"/>
    </source>
</evidence>
<feature type="chain" id="PRO_5016840140" evidence="1">
    <location>
        <begin position="25"/>
        <end position="218"/>
    </location>
</feature>
<reference evidence="2 3" key="1">
    <citation type="journal article" date="2018" name="Nat. Biotechnol.">
        <title>A standardized bacterial taxonomy based on genome phylogeny substantially revises the tree of life.</title>
        <authorList>
            <person name="Parks D.H."/>
            <person name="Chuvochina M."/>
            <person name="Waite D.W."/>
            <person name="Rinke C."/>
            <person name="Skarshewski A."/>
            <person name="Chaumeil P.A."/>
            <person name="Hugenholtz P."/>
        </authorList>
    </citation>
    <scope>NUCLEOTIDE SEQUENCE [LARGE SCALE GENOMIC DNA]</scope>
    <source>
        <strain evidence="2">UBA11978</strain>
    </source>
</reference>
<keyword evidence="1" id="KW-0732">Signal</keyword>
<protein>
    <submittedName>
        <fullName evidence="2">Uncharacterized protein</fullName>
    </submittedName>
</protein>
<accession>A0A350NZ39</accession>
<dbReference type="Proteomes" id="UP000263517">
    <property type="component" value="Unassembled WGS sequence"/>
</dbReference>
<dbReference type="EMBL" id="DNAN01000037">
    <property type="protein sequence ID" value="HAW74306.1"/>
    <property type="molecule type" value="Genomic_DNA"/>
</dbReference>
<dbReference type="AlphaFoldDB" id="A0A350NZ39"/>
<organism evidence="2 3">
    <name type="scientific">Alteromonas australica</name>
    <dbReference type="NCBI Taxonomy" id="589873"/>
    <lineage>
        <taxon>Bacteria</taxon>
        <taxon>Pseudomonadati</taxon>
        <taxon>Pseudomonadota</taxon>
        <taxon>Gammaproteobacteria</taxon>
        <taxon>Alteromonadales</taxon>
        <taxon>Alteromonadaceae</taxon>
        <taxon>Alteromonas/Salinimonas group</taxon>
        <taxon>Alteromonas</taxon>
    </lineage>
</organism>
<comment type="caution">
    <text evidence="2">The sequence shown here is derived from an EMBL/GenBank/DDBJ whole genome shotgun (WGS) entry which is preliminary data.</text>
</comment>
<gene>
    <name evidence="2" type="ORF">DCW74_01050</name>
</gene>
<evidence type="ECO:0000313" key="2">
    <source>
        <dbReference type="EMBL" id="HAW74306.1"/>
    </source>
</evidence>
<name>A0A350NZ39_9ALTE</name>
<evidence type="ECO:0000313" key="3">
    <source>
        <dbReference type="Proteomes" id="UP000263517"/>
    </source>
</evidence>